<keyword evidence="2" id="KW-1185">Reference proteome</keyword>
<evidence type="ECO:0000313" key="2">
    <source>
        <dbReference type="Proteomes" id="UP000232721"/>
    </source>
</evidence>
<reference evidence="1 2" key="1">
    <citation type="submission" date="2017-02" db="EMBL/GenBank/DDBJ databases">
        <title>Trade-off between light-utilization and light-protection in marine flavobacteria.</title>
        <authorList>
            <person name="Kumagai Y."/>
            <person name="Yoshizawa S."/>
            <person name="Kogure K."/>
            <person name="Iwasaki W."/>
        </authorList>
    </citation>
    <scope>NUCLEOTIDE SEQUENCE [LARGE SCALE GENOMIC DNA]</scope>
    <source>
        <strain evidence="1 2">KCTC 23670</strain>
    </source>
</reference>
<dbReference type="Proteomes" id="UP000232721">
    <property type="component" value="Chromosome"/>
</dbReference>
<gene>
    <name evidence="1" type="ORF">BTO15_15775</name>
</gene>
<dbReference type="EMBL" id="CP019336">
    <property type="protein sequence ID" value="AUC23468.1"/>
    <property type="molecule type" value="Genomic_DNA"/>
</dbReference>
<organism evidence="1 2">
    <name type="scientific">Polaribacter sejongensis</name>
    <dbReference type="NCBI Taxonomy" id="985043"/>
    <lineage>
        <taxon>Bacteria</taxon>
        <taxon>Pseudomonadati</taxon>
        <taxon>Bacteroidota</taxon>
        <taxon>Flavobacteriia</taxon>
        <taxon>Flavobacteriales</taxon>
        <taxon>Flavobacteriaceae</taxon>
    </lineage>
</organism>
<name>A0ABN5F8K5_9FLAO</name>
<proteinExistence type="predicted"/>
<sequence>MGVITLGLTLNTMDNGTLTRIELYNLVWSKSISAISKNYRISTSDLRKICKYYNIPLPPNGHWQKIKYNKAIIIIDLPESEKKVQEKIELVKRNEGDKDIPFLTSPFNKRFFELKNDSTCSFNIPLTLKNPHPLILKTKKGLEDLDKLTKTNYEIERKVFNEVLPIHTDLKLRNRALKIMNVIVSYIYKQNHSIVFEYGNCCVEMFGQKTVFYLRQKYNRIRTTDNKGWTNQSFVKTSNLEFRAGPSYKHKSWIDKENKKIEEYIPNIIAWIEQDCKYWHDLRKEQAEQKQINKIERLKEEERLLLIKKTEERIQNLIIDSEK</sequence>
<protein>
    <submittedName>
        <fullName evidence="1">Uncharacterized protein</fullName>
    </submittedName>
</protein>
<accession>A0ABN5F8K5</accession>
<evidence type="ECO:0000313" key="1">
    <source>
        <dbReference type="EMBL" id="AUC23468.1"/>
    </source>
</evidence>